<keyword evidence="6" id="KW-1185">Reference proteome</keyword>
<dbReference type="Proteomes" id="UP001160390">
    <property type="component" value="Unassembled WGS sequence"/>
</dbReference>
<feature type="domain" description="CBM-cenC" evidence="4">
    <location>
        <begin position="35"/>
        <end position="157"/>
    </location>
</feature>
<feature type="chain" id="PRO_5041358506" description="CBM-cenC domain-containing protein" evidence="3">
    <location>
        <begin position="20"/>
        <end position="332"/>
    </location>
</feature>
<name>A0AA35PXN5_9HYPO</name>
<keyword evidence="3" id="KW-0732">Signal</keyword>
<comment type="caution">
    <text evidence="5">The sequence shown here is derived from an EMBL/GenBank/DDBJ whole genome shotgun (WGS) entry which is preliminary data.</text>
</comment>
<feature type="signal peptide" evidence="3">
    <location>
        <begin position="1"/>
        <end position="19"/>
    </location>
</feature>
<evidence type="ECO:0000256" key="1">
    <source>
        <dbReference type="ARBA" id="ARBA00022801"/>
    </source>
</evidence>
<feature type="compositionally biased region" description="Polar residues" evidence="2">
    <location>
        <begin position="300"/>
        <end position="318"/>
    </location>
</feature>
<dbReference type="SUPFAM" id="SSF49785">
    <property type="entry name" value="Galactose-binding domain-like"/>
    <property type="match status" value="1"/>
</dbReference>
<evidence type="ECO:0000259" key="4">
    <source>
        <dbReference type="Pfam" id="PF02018"/>
    </source>
</evidence>
<evidence type="ECO:0000256" key="2">
    <source>
        <dbReference type="SAM" id="MobiDB-lite"/>
    </source>
</evidence>
<evidence type="ECO:0000313" key="6">
    <source>
        <dbReference type="Proteomes" id="UP001160390"/>
    </source>
</evidence>
<evidence type="ECO:0000313" key="5">
    <source>
        <dbReference type="EMBL" id="CAI6060967.1"/>
    </source>
</evidence>
<dbReference type="Gene3D" id="2.60.120.260">
    <property type="entry name" value="Galactose-binding domain-like"/>
    <property type="match status" value="1"/>
</dbReference>
<dbReference type="InterPro" id="IPR008979">
    <property type="entry name" value="Galactose-bd-like_sf"/>
</dbReference>
<gene>
    <name evidence="5" type="ORF">CCHLO57077_00011678</name>
</gene>
<feature type="region of interest" description="Disordered" evidence="2">
    <location>
        <begin position="198"/>
        <end position="332"/>
    </location>
</feature>
<dbReference type="InterPro" id="IPR003305">
    <property type="entry name" value="CenC_carb-bd"/>
</dbReference>
<reference evidence="5" key="1">
    <citation type="submission" date="2023-01" db="EMBL/GenBank/DDBJ databases">
        <authorList>
            <person name="Piombo E."/>
        </authorList>
    </citation>
    <scope>NUCLEOTIDE SEQUENCE</scope>
</reference>
<protein>
    <recommendedName>
        <fullName evidence="4">CBM-cenC domain-containing protein</fullName>
    </recommendedName>
</protein>
<accession>A0AA35PXN5</accession>
<feature type="compositionally biased region" description="Basic residues" evidence="2">
    <location>
        <begin position="320"/>
        <end position="332"/>
    </location>
</feature>
<dbReference type="AlphaFoldDB" id="A0AA35PXN5"/>
<proteinExistence type="predicted"/>
<evidence type="ECO:0000256" key="3">
    <source>
        <dbReference type="SAM" id="SignalP"/>
    </source>
</evidence>
<keyword evidence="1" id="KW-0378">Hydrolase</keyword>
<sequence length="332" mass="34455">MLNTLFLGSLLLLPTLGQAASIVPRQQDVCGPQPNLLVNPSWELGTIGWTYSNNVSPQIASGVSSDGAQSLSISPSVYSTWSVRQSAGGGTLDRSKSYTFSVDIAAAAYPPYAGPLICTLQAYHCQTYNYIFDKTVAFAPSSTPSAFATYSGSFIPPNLVEDIVITGYCRYSTQSSTPTPGPFTLFIDNAKFSMDAPTCPTSTPVSTVPSTTSPVSTPEPTTPSATSTVLSTTTTPADSTTIASTTPSDSMTPSVSATPSATDTVSSTPTPSDTTTPTPTTLATITTPSSTVPSGTVTSQPESLTPKSSSATPVPTSSRPCRRRNRRTATVI</sequence>
<feature type="compositionally biased region" description="Low complexity" evidence="2">
    <location>
        <begin position="198"/>
        <end position="299"/>
    </location>
</feature>
<dbReference type="GO" id="GO:0016798">
    <property type="term" value="F:hydrolase activity, acting on glycosyl bonds"/>
    <property type="evidence" value="ECO:0007669"/>
    <property type="project" value="InterPro"/>
</dbReference>
<dbReference type="EMBL" id="CABFNP030000619">
    <property type="protein sequence ID" value="CAI6060967.1"/>
    <property type="molecule type" value="Genomic_DNA"/>
</dbReference>
<organism evidence="5 6">
    <name type="scientific">Clonostachys chloroleuca</name>
    <dbReference type="NCBI Taxonomy" id="1926264"/>
    <lineage>
        <taxon>Eukaryota</taxon>
        <taxon>Fungi</taxon>
        <taxon>Dikarya</taxon>
        <taxon>Ascomycota</taxon>
        <taxon>Pezizomycotina</taxon>
        <taxon>Sordariomycetes</taxon>
        <taxon>Hypocreomycetidae</taxon>
        <taxon>Hypocreales</taxon>
        <taxon>Bionectriaceae</taxon>
        <taxon>Clonostachys</taxon>
    </lineage>
</organism>
<dbReference type="Pfam" id="PF02018">
    <property type="entry name" value="CBM_4_9"/>
    <property type="match status" value="1"/>
</dbReference>